<dbReference type="PROSITE" id="PS00136">
    <property type="entry name" value="SUBTILASE_ASP"/>
    <property type="match status" value="1"/>
</dbReference>
<comment type="similarity">
    <text evidence="1 5">Belongs to the peptidase S8 family.</text>
</comment>
<keyword evidence="4 5" id="KW-0720">Serine protease</keyword>
<dbReference type="InterPro" id="IPR036852">
    <property type="entry name" value="Peptidase_S8/S53_dom_sf"/>
</dbReference>
<sequence length="400" mass="40225">MGAKTRRSAALATVLTLAGGAVLTAQTPALAAAGWELKAMAVDKAHATTEGEGMTVAVLDTGIATDHPDLNGRATEGRDMFGEDVSGEPWYGWHGTSMAGSVLKVAPEAQVVGYRVIRDEEDPNYSEEPEYTTQEDLGEGAELNPTAAGILEAVQDGADVVSMSVGDGGLVLQGYDAGVAWAVEQANAQGVVVVASAGNEGGEDEDGYQQDNEVSFPAAYPAVISVAASTPSGGRADFSQVHNYNDVAAPGVNIESAKNTGGRETVNGTSSAAALTAGVVALVKSANPDLAPRQVSQILESTASQSGAHDPKLGFGVIDAQAAVAEAGETAAEETLLAPTGYDGPAHFGPGDDGTPASSGVGLDSEYLVIGSVLGIPGLIAVLVGIGLLVSGTRAKRPAA</sequence>
<dbReference type="PRINTS" id="PR00723">
    <property type="entry name" value="SUBTILISIN"/>
</dbReference>
<keyword evidence="2 5" id="KW-0645">Protease</keyword>
<protein>
    <submittedName>
        <fullName evidence="9">Subtilisin family serine protease</fullName>
    </submittedName>
</protein>
<feature type="signal peptide" evidence="7">
    <location>
        <begin position="1"/>
        <end position="31"/>
    </location>
</feature>
<evidence type="ECO:0000256" key="1">
    <source>
        <dbReference type="ARBA" id="ARBA00011073"/>
    </source>
</evidence>
<dbReference type="InterPro" id="IPR023827">
    <property type="entry name" value="Peptidase_S8_Asp-AS"/>
</dbReference>
<evidence type="ECO:0000259" key="8">
    <source>
        <dbReference type="Pfam" id="PF00082"/>
    </source>
</evidence>
<evidence type="ECO:0000313" key="9">
    <source>
        <dbReference type="EMBL" id="MBB5433990.1"/>
    </source>
</evidence>
<comment type="caution">
    <text evidence="9">The sequence shown here is derived from an EMBL/GenBank/DDBJ whole genome shotgun (WGS) entry which is preliminary data.</text>
</comment>
<dbReference type="PANTHER" id="PTHR43806">
    <property type="entry name" value="PEPTIDASE S8"/>
    <property type="match status" value="1"/>
</dbReference>
<evidence type="ECO:0000256" key="4">
    <source>
        <dbReference type="ARBA" id="ARBA00022825"/>
    </source>
</evidence>
<dbReference type="PANTHER" id="PTHR43806:SF11">
    <property type="entry name" value="CEREVISIN-RELATED"/>
    <property type="match status" value="1"/>
</dbReference>
<evidence type="ECO:0000256" key="6">
    <source>
        <dbReference type="SAM" id="Phobius"/>
    </source>
</evidence>
<dbReference type="PROSITE" id="PS51892">
    <property type="entry name" value="SUBTILASE"/>
    <property type="match status" value="1"/>
</dbReference>
<keyword evidence="6" id="KW-0472">Membrane</keyword>
<organism evidence="9 10">
    <name type="scientific">Nocardiopsis composta</name>
    <dbReference type="NCBI Taxonomy" id="157465"/>
    <lineage>
        <taxon>Bacteria</taxon>
        <taxon>Bacillati</taxon>
        <taxon>Actinomycetota</taxon>
        <taxon>Actinomycetes</taxon>
        <taxon>Streptosporangiales</taxon>
        <taxon>Nocardiopsidaceae</taxon>
        <taxon>Nocardiopsis</taxon>
    </lineage>
</organism>
<keyword evidence="10" id="KW-1185">Reference proteome</keyword>
<dbReference type="AlphaFoldDB" id="A0A7W8VFD2"/>
<dbReference type="InterPro" id="IPR050131">
    <property type="entry name" value="Peptidase_S8_subtilisin-like"/>
</dbReference>
<keyword evidence="7" id="KW-0732">Signal</keyword>
<feature type="active site" description="Charge relay system" evidence="5">
    <location>
        <position position="60"/>
    </location>
</feature>
<dbReference type="GO" id="GO:0006508">
    <property type="term" value="P:proteolysis"/>
    <property type="evidence" value="ECO:0007669"/>
    <property type="project" value="UniProtKB-KW"/>
</dbReference>
<feature type="active site" description="Charge relay system" evidence="5">
    <location>
        <position position="94"/>
    </location>
</feature>
<name>A0A7W8VFD2_9ACTN</name>
<reference evidence="9 10" key="1">
    <citation type="submission" date="2020-08" db="EMBL/GenBank/DDBJ databases">
        <title>Sequencing the genomes of 1000 actinobacteria strains.</title>
        <authorList>
            <person name="Klenk H.-P."/>
        </authorList>
    </citation>
    <scope>NUCLEOTIDE SEQUENCE [LARGE SCALE GENOMIC DNA]</scope>
    <source>
        <strain evidence="9 10">DSM 44551</strain>
    </source>
</reference>
<dbReference type="Gene3D" id="3.40.50.200">
    <property type="entry name" value="Peptidase S8/S53 domain"/>
    <property type="match status" value="1"/>
</dbReference>
<feature type="chain" id="PRO_5030966433" evidence="7">
    <location>
        <begin position="32"/>
        <end position="400"/>
    </location>
</feature>
<gene>
    <name evidence="9" type="ORF">HDA36_004074</name>
</gene>
<evidence type="ECO:0000313" key="10">
    <source>
        <dbReference type="Proteomes" id="UP000572635"/>
    </source>
</evidence>
<evidence type="ECO:0000256" key="2">
    <source>
        <dbReference type="ARBA" id="ARBA00022670"/>
    </source>
</evidence>
<dbReference type="SUPFAM" id="SSF52743">
    <property type="entry name" value="Subtilisin-like"/>
    <property type="match status" value="1"/>
</dbReference>
<dbReference type="InterPro" id="IPR015500">
    <property type="entry name" value="Peptidase_S8_subtilisin-rel"/>
</dbReference>
<evidence type="ECO:0000256" key="3">
    <source>
        <dbReference type="ARBA" id="ARBA00022801"/>
    </source>
</evidence>
<dbReference type="Pfam" id="PF00082">
    <property type="entry name" value="Peptidase_S8"/>
    <property type="match status" value="1"/>
</dbReference>
<keyword evidence="6" id="KW-1133">Transmembrane helix</keyword>
<dbReference type="RefSeq" id="WP_184394225.1">
    <property type="nucleotide sequence ID" value="NZ_BAAAJD010000040.1"/>
</dbReference>
<feature type="active site" description="Charge relay system" evidence="5">
    <location>
        <position position="270"/>
    </location>
</feature>
<accession>A0A7W8VFD2</accession>
<feature type="domain" description="Peptidase S8/S53" evidence="8">
    <location>
        <begin position="51"/>
        <end position="316"/>
    </location>
</feature>
<dbReference type="InterPro" id="IPR000209">
    <property type="entry name" value="Peptidase_S8/S53_dom"/>
</dbReference>
<keyword evidence="3 5" id="KW-0378">Hydrolase</keyword>
<proteinExistence type="inferred from homology"/>
<keyword evidence="6" id="KW-0812">Transmembrane</keyword>
<evidence type="ECO:0000256" key="7">
    <source>
        <dbReference type="SAM" id="SignalP"/>
    </source>
</evidence>
<dbReference type="Proteomes" id="UP000572635">
    <property type="component" value="Unassembled WGS sequence"/>
</dbReference>
<dbReference type="EMBL" id="JACHDB010000001">
    <property type="protein sequence ID" value="MBB5433990.1"/>
    <property type="molecule type" value="Genomic_DNA"/>
</dbReference>
<evidence type="ECO:0000256" key="5">
    <source>
        <dbReference type="PROSITE-ProRule" id="PRU01240"/>
    </source>
</evidence>
<dbReference type="GO" id="GO:0004252">
    <property type="term" value="F:serine-type endopeptidase activity"/>
    <property type="evidence" value="ECO:0007669"/>
    <property type="project" value="UniProtKB-UniRule"/>
</dbReference>
<feature type="transmembrane region" description="Helical" evidence="6">
    <location>
        <begin position="367"/>
        <end position="390"/>
    </location>
</feature>